<dbReference type="AlphaFoldDB" id="A0A427XMV9"/>
<accession>A0A427XMV9</accession>
<dbReference type="Proteomes" id="UP000279259">
    <property type="component" value="Unassembled WGS sequence"/>
</dbReference>
<organism evidence="1 2">
    <name type="scientific">Saitozyma podzolica</name>
    <dbReference type="NCBI Taxonomy" id="1890683"/>
    <lineage>
        <taxon>Eukaryota</taxon>
        <taxon>Fungi</taxon>
        <taxon>Dikarya</taxon>
        <taxon>Basidiomycota</taxon>
        <taxon>Agaricomycotina</taxon>
        <taxon>Tremellomycetes</taxon>
        <taxon>Tremellales</taxon>
        <taxon>Trimorphomycetaceae</taxon>
        <taxon>Saitozyma</taxon>
    </lineage>
</organism>
<sequence length="170" mass="18642">MAWLPTSGANTVKGDNSVGWPLSLCACSPLHGELRIFWISKQGSIDYAAFKANDNQWLSGTVCHNPDILPHHGLKHADACHDIVFVVRHDGQLGGFCWPASDKANYFVKQRPEGADLFVDLNSVHYTGNKLHFTGHGFVRNQPLVIEMSQMSGEVHNGEFNIVVTAGGVF</sequence>
<name>A0A427XMV9_9TREE</name>
<protein>
    <submittedName>
        <fullName evidence="1">Uncharacterized protein</fullName>
    </submittedName>
</protein>
<reference evidence="1 2" key="1">
    <citation type="submission" date="2018-11" db="EMBL/GenBank/DDBJ databases">
        <title>Genome sequence of Saitozyma podzolica DSM 27192.</title>
        <authorList>
            <person name="Aliyu H."/>
            <person name="Gorte O."/>
            <person name="Ochsenreither K."/>
        </authorList>
    </citation>
    <scope>NUCLEOTIDE SEQUENCE [LARGE SCALE GENOMIC DNA]</scope>
    <source>
        <strain evidence="1 2">DSM 27192</strain>
    </source>
</reference>
<keyword evidence="2" id="KW-1185">Reference proteome</keyword>
<evidence type="ECO:0000313" key="2">
    <source>
        <dbReference type="Proteomes" id="UP000279259"/>
    </source>
</evidence>
<comment type="caution">
    <text evidence="1">The sequence shown here is derived from an EMBL/GenBank/DDBJ whole genome shotgun (WGS) entry which is preliminary data.</text>
</comment>
<dbReference type="EMBL" id="RSCD01000038">
    <property type="protein sequence ID" value="RSH80057.1"/>
    <property type="molecule type" value="Genomic_DNA"/>
</dbReference>
<proteinExistence type="predicted"/>
<gene>
    <name evidence="1" type="ORF">EHS25_007326</name>
</gene>
<evidence type="ECO:0000313" key="1">
    <source>
        <dbReference type="EMBL" id="RSH80057.1"/>
    </source>
</evidence>